<accession>A6EV67</accession>
<sequence>MTANMTLYTSGLQEAGDDMCFGQISGAIRYLHWLAPVTSRNVLIKP</sequence>
<gene>
    <name evidence="1" type="ORF">MDG893_10961</name>
</gene>
<evidence type="ECO:0000313" key="1">
    <source>
        <dbReference type="EMBL" id="EDM49716.1"/>
    </source>
</evidence>
<comment type="caution">
    <text evidence="1">The sequence shown here is derived from an EMBL/GenBank/DDBJ whole genome shotgun (WGS) entry which is preliminary data.</text>
</comment>
<protein>
    <submittedName>
        <fullName evidence="1">Uncharacterized protein</fullName>
    </submittedName>
</protein>
<organism evidence="1 2">
    <name type="scientific">Marinobacter algicola DG893</name>
    <dbReference type="NCBI Taxonomy" id="443152"/>
    <lineage>
        <taxon>Bacteria</taxon>
        <taxon>Pseudomonadati</taxon>
        <taxon>Pseudomonadota</taxon>
        <taxon>Gammaproteobacteria</taxon>
        <taxon>Pseudomonadales</taxon>
        <taxon>Marinobacteraceae</taxon>
        <taxon>Marinobacter</taxon>
    </lineage>
</organism>
<dbReference type="Proteomes" id="UP000005856">
    <property type="component" value="Unassembled WGS sequence"/>
</dbReference>
<keyword evidence="2" id="KW-1185">Reference proteome</keyword>
<reference evidence="1 2" key="1">
    <citation type="submission" date="2007-06" db="EMBL/GenBank/DDBJ databases">
        <authorList>
            <person name="Green D."/>
            <person name="Ferriera S."/>
            <person name="Johnson J."/>
            <person name="Kravitz S."/>
            <person name="Beeson K."/>
            <person name="Sutton G."/>
            <person name="Rogers Y.-H."/>
            <person name="Friedman R."/>
            <person name="Frazier M."/>
            <person name="Venter J.C."/>
        </authorList>
    </citation>
    <scope>NUCLEOTIDE SEQUENCE [LARGE SCALE GENOMIC DNA]</scope>
    <source>
        <strain evidence="1 2">DG893</strain>
    </source>
</reference>
<name>A6EV67_9GAMM</name>
<dbReference type="EMBL" id="ABCP01000001">
    <property type="protein sequence ID" value="EDM49716.1"/>
    <property type="molecule type" value="Genomic_DNA"/>
</dbReference>
<dbReference type="AlphaFoldDB" id="A6EV67"/>
<proteinExistence type="predicted"/>
<evidence type="ECO:0000313" key="2">
    <source>
        <dbReference type="Proteomes" id="UP000005856"/>
    </source>
</evidence>